<feature type="transmembrane region" description="Helical" evidence="6">
    <location>
        <begin position="689"/>
        <end position="707"/>
    </location>
</feature>
<feature type="transmembrane region" description="Helical" evidence="6">
    <location>
        <begin position="646"/>
        <end position="669"/>
    </location>
</feature>
<evidence type="ECO:0000256" key="3">
    <source>
        <dbReference type="ARBA" id="ARBA00022692"/>
    </source>
</evidence>
<feature type="transmembrane region" description="Helical" evidence="6">
    <location>
        <begin position="396"/>
        <end position="426"/>
    </location>
</feature>
<gene>
    <name evidence="9" type="ORF">BEWA_018990</name>
</gene>
<comment type="similarity">
    <text evidence="2">Belongs to the SYG1 (TC 2.A.94) family.</text>
</comment>
<dbReference type="AlphaFoldDB" id="L0AVY0"/>
<evidence type="ECO:0000256" key="4">
    <source>
        <dbReference type="ARBA" id="ARBA00022989"/>
    </source>
</evidence>
<evidence type="ECO:0000313" key="9">
    <source>
        <dbReference type="EMBL" id="AFZ79054.1"/>
    </source>
</evidence>
<evidence type="ECO:0000259" key="7">
    <source>
        <dbReference type="PROSITE" id="PS51380"/>
    </source>
</evidence>
<dbReference type="RefSeq" id="XP_004828720.1">
    <property type="nucleotide sequence ID" value="XM_004828663.1"/>
</dbReference>
<feature type="transmembrane region" description="Helical" evidence="6">
    <location>
        <begin position="719"/>
        <end position="742"/>
    </location>
</feature>
<reference evidence="9 10" key="1">
    <citation type="journal article" date="2012" name="BMC Genomics">
        <title>Comparative genomic analysis and phylogenetic position of Theileria equi.</title>
        <authorList>
            <person name="Kappmeyer L.S."/>
            <person name="Thiagarajan M."/>
            <person name="Herndon D.R."/>
            <person name="Ramsay J.D."/>
            <person name="Caler E."/>
            <person name="Djikeng A."/>
            <person name="Gillespie J.J."/>
            <person name="Lau A.O."/>
            <person name="Roalson E.H."/>
            <person name="Silva J.C."/>
            <person name="Silva M.G."/>
            <person name="Suarez C.E."/>
            <person name="Ueti M.W."/>
            <person name="Nene V.M."/>
            <person name="Mealey R.H."/>
            <person name="Knowles D.P."/>
            <person name="Brayton K.A."/>
        </authorList>
    </citation>
    <scope>NUCLEOTIDE SEQUENCE [LARGE SCALE GENOMIC DNA]</scope>
    <source>
        <strain evidence="9 10">WA</strain>
    </source>
</reference>
<dbReference type="GO" id="GO:0005737">
    <property type="term" value="C:cytoplasm"/>
    <property type="evidence" value="ECO:0007669"/>
    <property type="project" value="TreeGrafter"/>
</dbReference>
<dbReference type="PROSITE" id="PS51380">
    <property type="entry name" value="EXS"/>
    <property type="match status" value="1"/>
</dbReference>
<feature type="transmembrane region" description="Helical" evidence="6">
    <location>
        <begin position="459"/>
        <end position="481"/>
    </location>
</feature>
<dbReference type="PANTHER" id="PTHR10783">
    <property type="entry name" value="XENOTROPIC AND POLYTROPIC RETROVIRUS RECEPTOR 1-RELATED"/>
    <property type="match status" value="1"/>
</dbReference>
<dbReference type="VEuPathDB" id="PiroplasmaDB:BEWA_018990"/>
<keyword evidence="5 6" id="KW-0472">Membrane</keyword>
<comment type="subcellular location">
    <subcellularLocation>
        <location evidence="1">Membrane</location>
        <topology evidence="1">Multi-pass membrane protein</topology>
    </subcellularLocation>
</comment>
<organism evidence="9 10">
    <name type="scientific">Theileria equi strain WA</name>
    <dbReference type="NCBI Taxonomy" id="1537102"/>
    <lineage>
        <taxon>Eukaryota</taxon>
        <taxon>Sar</taxon>
        <taxon>Alveolata</taxon>
        <taxon>Apicomplexa</taxon>
        <taxon>Aconoidasida</taxon>
        <taxon>Piroplasmida</taxon>
        <taxon>Theileriidae</taxon>
        <taxon>Theileria</taxon>
    </lineage>
</organism>
<keyword evidence="4 6" id="KW-1133">Transmembrane helix</keyword>
<evidence type="ECO:0008006" key="11">
    <source>
        <dbReference type="Google" id="ProtNLM"/>
    </source>
</evidence>
<dbReference type="InterPro" id="IPR004331">
    <property type="entry name" value="SPX_dom"/>
</dbReference>
<evidence type="ECO:0000256" key="5">
    <source>
        <dbReference type="ARBA" id="ARBA00023136"/>
    </source>
</evidence>
<dbReference type="GeneID" id="15805921"/>
<dbReference type="Proteomes" id="UP000031512">
    <property type="component" value="Chromosome 1"/>
</dbReference>
<evidence type="ECO:0000256" key="2">
    <source>
        <dbReference type="ARBA" id="ARBA00009665"/>
    </source>
</evidence>
<feature type="transmembrane region" description="Helical" evidence="6">
    <location>
        <begin position="493"/>
        <end position="509"/>
    </location>
</feature>
<feature type="transmembrane region" description="Helical" evidence="6">
    <location>
        <begin position="615"/>
        <end position="634"/>
    </location>
</feature>
<dbReference type="EMBL" id="CP001669">
    <property type="protein sequence ID" value="AFZ79054.1"/>
    <property type="molecule type" value="Genomic_DNA"/>
</dbReference>
<feature type="domain" description="SPX" evidence="8">
    <location>
        <begin position="1"/>
        <end position="342"/>
    </location>
</feature>
<dbReference type="PROSITE" id="PS51382">
    <property type="entry name" value="SPX"/>
    <property type="match status" value="1"/>
</dbReference>
<evidence type="ECO:0000256" key="1">
    <source>
        <dbReference type="ARBA" id="ARBA00004141"/>
    </source>
</evidence>
<dbReference type="Pfam" id="PF03105">
    <property type="entry name" value="SPX"/>
    <property type="match status" value="1"/>
</dbReference>
<dbReference type="KEGG" id="beq:BEWA_018990"/>
<name>L0AVY0_THEEQ</name>
<feature type="domain" description="EXS" evidence="7">
    <location>
        <begin position="576"/>
        <end position="775"/>
    </location>
</feature>
<sequence>MKFGSKLESFLVKEWADKYVRYKYLNRLIKGAKKFEVENKNKDEGTILESSLFPGDSVGDPKDVKFDTPQYYSDHVSVEISPENEGEENKTLPNDASSFQYHYVDDEDNSDKILNVIKLMASQFEEYGHLSFCEVSVKDRLDSHSKLSSVTKRKNTLGDIIDKLESESVIGISSDVSFSDKGVKFPRVKAKIPQRAHKSFRLSRHPKKKKSVYKSSVKLGSTKLKIFGNIPLPFRRQKETTSEYLSLFNKSLRDDIRTVILHYTSEMEYIQTLIKYLRRDIRRRQGKIDNSYVKLVQKAATALWDSCDKLQSYLNVNILAVYKLLKKKDKLLGTNDLTNVYPSYKGVLLSVDNCKETNDKILALFDMVSPPSNVDFIKLKEGVETSLSVNKGNYYYLSYVLGLSTMLLLACVFLCSFFFVCSLIWWGCGWCQNYLEIYGVNYQFMFGLSNNYSISDKDFYFFGALQSLLCLALFCFLLLDCKLLIVGSHSRHFSYPITLITFSILVMLLPNKNFKLKLRKKLLLSCGRLFTSSFGIGAPVTLVDSILADILTSLTRPLSDFLYIFSYFSYGISHDSHRMHDGKSMLSQYVIPQPYQGGSYLWWISERRKLHVGNMLKYISAMSCIVISSINWTYVADLSSSTSNAIVVTFYTFATLFNFLWDYFIDWGLSLPPNILKGRNGRIMYTRKAYYIACVINLSCRCTWALTTSPLQLISNKELSSNLLVLIVSVIEIFRRIVWVAFRLESEHLLNSYKYRTALWIPKLYNCKSVLVNELTMLNQ</sequence>
<evidence type="ECO:0000259" key="8">
    <source>
        <dbReference type="PROSITE" id="PS51382"/>
    </source>
</evidence>
<dbReference type="STRING" id="1537102.L0AVY0"/>
<protein>
    <recommendedName>
        <fullName evidence="11">SPX domain-containing protein</fullName>
    </recommendedName>
</protein>
<dbReference type="OrthoDB" id="9970435at2759"/>
<dbReference type="InterPro" id="IPR004342">
    <property type="entry name" value="EXS_C"/>
</dbReference>
<proteinExistence type="inferred from homology"/>
<keyword evidence="10" id="KW-1185">Reference proteome</keyword>
<dbReference type="Pfam" id="PF03124">
    <property type="entry name" value="EXS"/>
    <property type="match status" value="1"/>
</dbReference>
<keyword evidence="3 6" id="KW-0812">Transmembrane</keyword>
<accession>L0AVY0</accession>
<dbReference type="eggNOG" id="KOG1162">
    <property type="taxonomic scope" value="Eukaryota"/>
</dbReference>
<evidence type="ECO:0000256" key="6">
    <source>
        <dbReference type="SAM" id="Phobius"/>
    </source>
</evidence>
<evidence type="ECO:0000313" key="10">
    <source>
        <dbReference type="Proteomes" id="UP000031512"/>
    </source>
</evidence>
<dbReference type="GO" id="GO:0016020">
    <property type="term" value="C:membrane"/>
    <property type="evidence" value="ECO:0007669"/>
    <property type="project" value="UniProtKB-SubCell"/>
</dbReference>